<keyword evidence="5 7" id="KW-1133">Transmembrane helix</keyword>
<dbReference type="EMBL" id="QCXM01000012">
    <property type="protein sequence ID" value="PUT46340.1"/>
    <property type="molecule type" value="Genomic_DNA"/>
</dbReference>
<evidence type="ECO:0000313" key="8">
    <source>
        <dbReference type="EMBL" id="PUT46340.1"/>
    </source>
</evidence>
<evidence type="ECO:0000256" key="4">
    <source>
        <dbReference type="ARBA" id="ARBA00022692"/>
    </source>
</evidence>
<feature type="transmembrane region" description="Helical" evidence="7">
    <location>
        <begin position="361"/>
        <end position="384"/>
    </location>
</feature>
<evidence type="ECO:0000256" key="5">
    <source>
        <dbReference type="ARBA" id="ARBA00022989"/>
    </source>
</evidence>
<feature type="transmembrane region" description="Helical" evidence="7">
    <location>
        <begin position="180"/>
        <end position="200"/>
    </location>
</feature>
<evidence type="ECO:0000256" key="7">
    <source>
        <dbReference type="SAM" id="Phobius"/>
    </source>
</evidence>
<evidence type="ECO:0000313" key="10">
    <source>
        <dbReference type="EMBL" id="TID41376.1"/>
    </source>
</evidence>
<evidence type="ECO:0000313" key="12">
    <source>
        <dbReference type="Proteomes" id="UP000270757"/>
    </source>
</evidence>
<keyword evidence="3" id="KW-1003">Cell membrane</keyword>
<dbReference type="Pfam" id="PF00375">
    <property type="entry name" value="SDF"/>
    <property type="match status" value="1"/>
</dbReference>
<evidence type="ECO:0000256" key="1">
    <source>
        <dbReference type="ARBA" id="ARBA00004651"/>
    </source>
</evidence>
<dbReference type="PANTHER" id="PTHR42865">
    <property type="entry name" value="PROTON/GLUTAMATE-ASPARTATE SYMPORTER"/>
    <property type="match status" value="1"/>
</dbReference>
<keyword evidence="4 7" id="KW-0812">Transmembrane</keyword>
<feature type="transmembrane region" description="Helical" evidence="7">
    <location>
        <begin position="250"/>
        <end position="273"/>
    </location>
</feature>
<keyword evidence="2" id="KW-0813">Transport</keyword>
<accession>A0A3A5LVU5</accession>
<dbReference type="Proteomes" id="UP000270757">
    <property type="component" value="Unassembled WGS sequence"/>
</dbReference>
<gene>
    <name evidence="9" type="ORF">D6J04_10575</name>
    <name evidence="8" type="ORF">DB745_11385</name>
    <name evidence="10" type="ORF">DIZ81_10370</name>
</gene>
<dbReference type="Gene3D" id="1.10.3860.10">
    <property type="entry name" value="Sodium:dicarboxylate symporter"/>
    <property type="match status" value="1"/>
</dbReference>
<evidence type="ECO:0000256" key="6">
    <source>
        <dbReference type="ARBA" id="ARBA00023136"/>
    </source>
</evidence>
<dbReference type="GO" id="GO:0006835">
    <property type="term" value="P:dicarboxylic acid transport"/>
    <property type="evidence" value="ECO:0007669"/>
    <property type="project" value="TreeGrafter"/>
</dbReference>
<evidence type="ECO:0000313" key="11">
    <source>
        <dbReference type="Proteomes" id="UP000251035"/>
    </source>
</evidence>
<dbReference type="Proteomes" id="UP000306421">
    <property type="component" value="Unassembled WGS sequence"/>
</dbReference>
<keyword evidence="6 7" id="KW-0472">Membrane</keyword>
<dbReference type="GO" id="GO:0005886">
    <property type="term" value="C:plasma membrane"/>
    <property type="evidence" value="ECO:0007669"/>
    <property type="project" value="UniProtKB-SubCell"/>
</dbReference>
<feature type="transmembrane region" description="Helical" evidence="7">
    <location>
        <begin position="212"/>
        <end position="238"/>
    </location>
</feature>
<dbReference type="InterPro" id="IPR001991">
    <property type="entry name" value="Na-dicarboxylate_symporter"/>
</dbReference>
<dbReference type="EMBL" id="QFGG01000009">
    <property type="protein sequence ID" value="TID41376.1"/>
    <property type="molecule type" value="Genomic_DNA"/>
</dbReference>
<dbReference type="Proteomes" id="UP000251035">
    <property type="component" value="Unassembled WGS sequence"/>
</dbReference>
<dbReference type="InterPro" id="IPR036458">
    <property type="entry name" value="Na:dicarbo_symporter_sf"/>
</dbReference>
<dbReference type="SUPFAM" id="SSF118215">
    <property type="entry name" value="Proton glutamate symport protein"/>
    <property type="match status" value="1"/>
</dbReference>
<evidence type="ECO:0000313" key="13">
    <source>
        <dbReference type="Proteomes" id="UP000306421"/>
    </source>
</evidence>
<dbReference type="EMBL" id="QZWB01000011">
    <property type="protein sequence ID" value="RJT45619.1"/>
    <property type="molecule type" value="Genomic_DNA"/>
</dbReference>
<keyword evidence="11" id="KW-1185">Reference proteome</keyword>
<feature type="transmembrane region" description="Helical" evidence="7">
    <location>
        <begin position="9"/>
        <end position="30"/>
    </location>
</feature>
<feature type="transmembrane region" description="Helical" evidence="7">
    <location>
        <begin position="321"/>
        <end position="341"/>
    </location>
</feature>
<feature type="transmembrane region" description="Helical" evidence="7">
    <location>
        <begin position="75"/>
        <end position="101"/>
    </location>
</feature>
<organism evidence="9 12">
    <name type="scientific">Legionella taurinensis</name>
    <dbReference type="NCBI Taxonomy" id="70611"/>
    <lineage>
        <taxon>Bacteria</taxon>
        <taxon>Pseudomonadati</taxon>
        <taxon>Pseudomonadota</taxon>
        <taxon>Gammaproteobacteria</taxon>
        <taxon>Legionellales</taxon>
        <taxon>Legionellaceae</taxon>
        <taxon>Legionella</taxon>
    </lineage>
</organism>
<dbReference type="AlphaFoldDB" id="A0A3A5LVU5"/>
<evidence type="ECO:0000256" key="3">
    <source>
        <dbReference type="ARBA" id="ARBA00022475"/>
    </source>
</evidence>
<reference evidence="9 12" key="3">
    <citation type="submission" date="2018-09" db="EMBL/GenBank/DDBJ databases">
        <title>Draft genome sequences of Legionella taurinensis isolated from water samples.</title>
        <authorList>
            <person name="Chakeri A."/>
            <person name="Allerberger F."/>
            <person name="Kundi M."/>
            <person name="Ruppitsch W."/>
            <person name="Schmid D."/>
        </authorList>
    </citation>
    <scope>NUCLEOTIDE SEQUENCE [LARGE SCALE GENOMIC DNA]</scope>
    <source>
        <strain evidence="9 12">4570-18-6</strain>
    </source>
</reference>
<dbReference type="PRINTS" id="PR00173">
    <property type="entry name" value="EDTRNSPORT"/>
</dbReference>
<feature type="transmembrane region" description="Helical" evidence="7">
    <location>
        <begin position="42"/>
        <end position="63"/>
    </location>
</feature>
<sequence>MQNKTLQSYFFPSLLLLSIVGGGAAGYWFPQQVKLLKPLGDVFLNLIFTVIVPLIFFSVSSAIAKAGSLNKLGKIMGSMAVVFVLTGFIAALYALLVVKLFPPAQGVYLPLPPTPGSEAVHFSEQLVGMFSVPDFSQLLSHHHMLALIVFSILVGLALTHHPNPAFFSFLKAGETVFMRVFTLIMRVAPVGFFAYFAVLVSELGPQLLSNYFRIAVLYYACALVYFAVGLSGYAFFAGKKAGLVLFWKNTLLPATTALATCSSAASIPANLYAARAMRVPSEITETVIPLGTLIHKDGSVIGGLFKIAFLFGLFHLDFNGLAVLTLAVGVSVLVGTVMGAIPSGGMLGELLILNVYGFPPSVLIAVAAISIIIDPIATLLNVTANTASSLMITRLVEGKGWLSSLPWPSQSAVDEDPSVELPVIPVSE</sequence>
<comment type="subcellular location">
    <subcellularLocation>
        <location evidence="1">Cell membrane</location>
        <topology evidence="1">Multi-pass membrane protein</topology>
    </subcellularLocation>
</comment>
<dbReference type="OrthoDB" id="9768885at2"/>
<proteinExistence type="predicted"/>
<evidence type="ECO:0000313" key="9">
    <source>
        <dbReference type="EMBL" id="RJT45619.1"/>
    </source>
</evidence>
<name>A0A3A5LVU5_9GAMM</name>
<reference evidence="8 11" key="1">
    <citation type="submission" date="2018-04" db="EMBL/GenBank/DDBJ databases">
        <title>Whole genome sequence comparison of clinical and drinking water Legionella pneumophila isolates associated with the Flint Water Crisis.</title>
        <authorList>
            <person name="Garner E."/>
            <person name="Brown C."/>
            <person name="Schwake O."/>
            <person name="Coil D."/>
            <person name="Jospin G."/>
            <person name="Eisen J."/>
            <person name="Edwards M."/>
            <person name="Pruden A."/>
        </authorList>
    </citation>
    <scope>NUCLEOTIDE SEQUENCE [LARGE SCALE GENOMIC DNA]</scope>
    <source>
        <strain evidence="8 11">Genessee03</strain>
    </source>
</reference>
<feature type="transmembrane region" description="Helical" evidence="7">
    <location>
        <begin position="139"/>
        <end position="159"/>
    </location>
</feature>
<dbReference type="PANTHER" id="PTHR42865:SF7">
    <property type="entry name" value="PROTON_GLUTAMATE-ASPARTATE SYMPORTER"/>
    <property type="match status" value="1"/>
</dbReference>
<reference evidence="10 13" key="2">
    <citation type="submission" date="2018-04" db="EMBL/GenBank/DDBJ databases">
        <title>Whole genome sequence comparison of clinical and drinking water Legionella pneumophila isolates.</title>
        <authorList>
            <person name="Garner E."/>
        </authorList>
    </citation>
    <scope>NUCLEOTIDE SEQUENCE [LARGE SCALE GENOMIC DNA]</scope>
    <source>
        <strain evidence="10 13">WH02</strain>
    </source>
</reference>
<protein>
    <submittedName>
        <fullName evidence="9">Dicarboxylate/amino acid:cation symporter</fullName>
    </submittedName>
    <submittedName>
        <fullName evidence="8">Sodium:proton antiporter</fullName>
    </submittedName>
</protein>
<comment type="caution">
    <text evidence="9">The sequence shown here is derived from an EMBL/GenBank/DDBJ whole genome shotgun (WGS) entry which is preliminary data.</text>
</comment>
<evidence type="ECO:0000256" key="2">
    <source>
        <dbReference type="ARBA" id="ARBA00022448"/>
    </source>
</evidence>
<dbReference type="GO" id="GO:0015293">
    <property type="term" value="F:symporter activity"/>
    <property type="evidence" value="ECO:0007669"/>
    <property type="project" value="UniProtKB-KW"/>
</dbReference>